<proteinExistence type="predicted"/>
<feature type="compositionally biased region" description="Basic and acidic residues" evidence="1">
    <location>
        <begin position="1"/>
        <end position="17"/>
    </location>
</feature>
<name>A0A1I0GUM5_9PSED</name>
<feature type="region of interest" description="Disordered" evidence="1">
    <location>
        <begin position="1"/>
        <end position="28"/>
    </location>
</feature>
<reference evidence="2 4" key="1">
    <citation type="submission" date="2016-10" db="EMBL/GenBank/DDBJ databases">
        <authorList>
            <person name="de Groot N.N."/>
        </authorList>
    </citation>
    <scope>NUCLEOTIDE SEQUENCE [LARGE SCALE GENOMIC DNA]</scope>
    <source>
        <strain evidence="2 4">DSM 11363</strain>
    </source>
</reference>
<protein>
    <submittedName>
        <fullName evidence="2">Uncharacterized protein</fullName>
    </submittedName>
</protein>
<evidence type="ECO:0000313" key="2">
    <source>
        <dbReference type="EMBL" id="SET74903.1"/>
    </source>
</evidence>
<dbReference type="AlphaFoldDB" id="A0A1I0GUM5"/>
<organism evidence="2 4">
    <name type="scientific">Pseudomonas graminis</name>
    <dbReference type="NCBI Taxonomy" id="158627"/>
    <lineage>
        <taxon>Bacteria</taxon>
        <taxon>Pseudomonadati</taxon>
        <taxon>Pseudomonadota</taxon>
        <taxon>Gammaproteobacteria</taxon>
        <taxon>Pseudomonadales</taxon>
        <taxon>Pseudomonadaceae</taxon>
        <taxon>Pseudomonas</taxon>
    </lineage>
</organism>
<evidence type="ECO:0000313" key="3">
    <source>
        <dbReference type="EMBL" id="SEU03507.1"/>
    </source>
</evidence>
<dbReference type="EMBL" id="FOHW01000023">
    <property type="protein sequence ID" value="SET74903.1"/>
    <property type="molecule type" value="Genomic_DNA"/>
</dbReference>
<accession>A0A1I0GUM5</accession>
<sequence length="81" mass="9186">MSVRRGPTERRRSEGTPRNEGPSQEQAPLVTWGAFPSNSPEAKQFCLWQNPVSATRGLELSRYSRADLTKETQGEKKRQII</sequence>
<evidence type="ECO:0000256" key="1">
    <source>
        <dbReference type="SAM" id="MobiDB-lite"/>
    </source>
</evidence>
<dbReference type="EMBL" id="FOHW01000045">
    <property type="protein sequence ID" value="SEU03507.1"/>
    <property type="molecule type" value="Genomic_DNA"/>
</dbReference>
<evidence type="ECO:0000313" key="4">
    <source>
        <dbReference type="Proteomes" id="UP000182332"/>
    </source>
</evidence>
<dbReference type="Proteomes" id="UP000182332">
    <property type="component" value="Unassembled WGS sequence"/>
</dbReference>
<gene>
    <name evidence="2" type="ORF">SAMN05216197_12373</name>
    <name evidence="3" type="ORF">SAMN05216197_14551</name>
</gene>